<protein>
    <submittedName>
        <fullName evidence="2">Uncharacterized protein</fullName>
    </submittedName>
</protein>
<feature type="region of interest" description="Disordered" evidence="1">
    <location>
        <begin position="1"/>
        <end position="42"/>
    </location>
</feature>
<name>A0A022RBM9_ERYGU</name>
<dbReference type="Proteomes" id="UP000030748">
    <property type="component" value="Unassembled WGS sequence"/>
</dbReference>
<gene>
    <name evidence="2" type="ORF">MIMGU_mgv11b0163502mg</name>
</gene>
<organism evidence="2 3">
    <name type="scientific">Erythranthe guttata</name>
    <name type="common">Yellow monkey flower</name>
    <name type="synonym">Mimulus guttatus</name>
    <dbReference type="NCBI Taxonomy" id="4155"/>
    <lineage>
        <taxon>Eukaryota</taxon>
        <taxon>Viridiplantae</taxon>
        <taxon>Streptophyta</taxon>
        <taxon>Embryophyta</taxon>
        <taxon>Tracheophyta</taxon>
        <taxon>Spermatophyta</taxon>
        <taxon>Magnoliopsida</taxon>
        <taxon>eudicotyledons</taxon>
        <taxon>Gunneridae</taxon>
        <taxon>Pentapetalae</taxon>
        <taxon>asterids</taxon>
        <taxon>lamiids</taxon>
        <taxon>Lamiales</taxon>
        <taxon>Phrymaceae</taxon>
        <taxon>Erythranthe</taxon>
    </lineage>
</organism>
<evidence type="ECO:0000256" key="1">
    <source>
        <dbReference type="SAM" id="MobiDB-lite"/>
    </source>
</evidence>
<dbReference type="AlphaFoldDB" id="A0A022RBM9"/>
<sequence length="70" mass="7798">MPSQHRQERVPTAAVPPPHADTFIRRSTHHQAPAHRQTKNRLLVSPENAAVEHEVLIPLPEAHQPVGGPR</sequence>
<accession>A0A022RBM9</accession>
<evidence type="ECO:0000313" key="3">
    <source>
        <dbReference type="Proteomes" id="UP000030748"/>
    </source>
</evidence>
<proteinExistence type="predicted"/>
<dbReference type="EMBL" id="KI630513">
    <property type="protein sequence ID" value="EYU37737.1"/>
    <property type="molecule type" value="Genomic_DNA"/>
</dbReference>
<reference evidence="2 3" key="1">
    <citation type="journal article" date="2013" name="Proc. Natl. Acad. Sci. U.S.A.">
        <title>Fine-scale variation in meiotic recombination in Mimulus inferred from population shotgun sequencing.</title>
        <authorList>
            <person name="Hellsten U."/>
            <person name="Wright K.M."/>
            <person name="Jenkins J."/>
            <person name="Shu S."/>
            <person name="Yuan Y."/>
            <person name="Wessler S.R."/>
            <person name="Schmutz J."/>
            <person name="Willis J.H."/>
            <person name="Rokhsar D.S."/>
        </authorList>
    </citation>
    <scope>NUCLEOTIDE SEQUENCE [LARGE SCALE GENOMIC DNA]</scope>
    <source>
        <strain evidence="3">cv. DUN x IM62</strain>
    </source>
</reference>
<feature type="compositionally biased region" description="Basic residues" evidence="1">
    <location>
        <begin position="26"/>
        <end position="39"/>
    </location>
</feature>
<feature type="non-terminal residue" evidence="2">
    <location>
        <position position="70"/>
    </location>
</feature>
<evidence type="ECO:0000313" key="2">
    <source>
        <dbReference type="EMBL" id="EYU37737.1"/>
    </source>
</evidence>
<keyword evidence="3" id="KW-1185">Reference proteome</keyword>